<sequence>MHELFPYALDGWASWSRVFCSPECFTPLARCLFEREHLPFTALEPCRPGTNAVFRSGAYIVKIYAPAEAGVDFRTDFETELSGLHNAAQNGIPVPEVVAAGAIEDRRLFRYLILRRIEGVPFGDIRDSLGIREKRNAAREIRSFVDRLHALPPPEGKPEVLSAARANERWRLFPEPFRREHADYLANLPALPRRFVHGDLTADNVLMTPERKLFLIDFADAVAAPPEYELPPIVCDLFAFEPPLLEAFFDQQSAEELAGQCVRGLLLHDFGANIIQDALSDPAAFPGIGVLRKRLTEKFISVFSPG</sequence>
<organism evidence="2 3">
    <name type="scientific">Victivallis lenta</name>
    <dbReference type="NCBI Taxonomy" id="2606640"/>
    <lineage>
        <taxon>Bacteria</taxon>
        <taxon>Pseudomonadati</taxon>
        <taxon>Lentisphaerota</taxon>
        <taxon>Lentisphaeria</taxon>
        <taxon>Victivallales</taxon>
        <taxon>Victivallaceae</taxon>
        <taxon>Victivallis</taxon>
    </lineage>
</organism>
<name>A0A844G945_9BACT</name>
<dbReference type="InterPro" id="IPR002575">
    <property type="entry name" value="Aminoglycoside_PTrfase"/>
</dbReference>
<reference evidence="2 3" key="1">
    <citation type="submission" date="2019-08" db="EMBL/GenBank/DDBJ databases">
        <title>In-depth cultivation of the pig gut microbiome towards novel bacterial diversity and tailored functional studies.</title>
        <authorList>
            <person name="Wylensek D."/>
            <person name="Hitch T.C.A."/>
            <person name="Clavel T."/>
        </authorList>
    </citation>
    <scope>NUCLEOTIDE SEQUENCE [LARGE SCALE GENOMIC DNA]</scope>
    <source>
        <strain evidence="2 3">BBE-744-WT-12</strain>
    </source>
</reference>
<dbReference type="Proteomes" id="UP000435649">
    <property type="component" value="Unassembled WGS sequence"/>
</dbReference>
<dbReference type="InterPro" id="IPR016259">
    <property type="entry name" value="Hygromycin-B_Kinase"/>
</dbReference>
<dbReference type="RefSeq" id="WP_154420885.1">
    <property type="nucleotide sequence ID" value="NZ_VUNS01000050.1"/>
</dbReference>
<dbReference type="Pfam" id="PF01636">
    <property type="entry name" value="APH"/>
    <property type="match status" value="1"/>
</dbReference>
<dbReference type="Gene3D" id="3.90.1200.10">
    <property type="match status" value="1"/>
</dbReference>
<evidence type="ECO:0000259" key="1">
    <source>
        <dbReference type="Pfam" id="PF01636"/>
    </source>
</evidence>
<dbReference type="InterPro" id="IPR011009">
    <property type="entry name" value="Kinase-like_dom_sf"/>
</dbReference>
<dbReference type="AlphaFoldDB" id="A0A844G945"/>
<dbReference type="PIRSF" id="PIRSF000707">
    <property type="entry name" value="Hygromycin-B_kinase"/>
    <property type="match status" value="1"/>
</dbReference>
<gene>
    <name evidence="2" type="ORF">FYJ85_22080</name>
</gene>
<dbReference type="PROSITE" id="PS00109">
    <property type="entry name" value="PROTEIN_KINASE_TYR"/>
    <property type="match status" value="1"/>
</dbReference>
<evidence type="ECO:0000313" key="2">
    <source>
        <dbReference type="EMBL" id="MST99723.1"/>
    </source>
</evidence>
<dbReference type="InterPro" id="IPR008266">
    <property type="entry name" value="Tyr_kinase_AS"/>
</dbReference>
<dbReference type="InterPro" id="IPR051678">
    <property type="entry name" value="AGP_Transferase"/>
</dbReference>
<accession>A0A844G945</accession>
<protein>
    <submittedName>
        <fullName evidence="2">Aminoglycoside phosphotransferase family protein</fullName>
    </submittedName>
</protein>
<keyword evidence="2" id="KW-0808">Transferase</keyword>
<dbReference type="SUPFAM" id="SSF56112">
    <property type="entry name" value="Protein kinase-like (PK-like)"/>
    <property type="match status" value="1"/>
</dbReference>
<dbReference type="PANTHER" id="PTHR21310">
    <property type="entry name" value="AMINOGLYCOSIDE PHOSPHOTRANSFERASE-RELATED-RELATED"/>
    <property type="match status" value="1"/>
</dbReference>
<comment type="caution">
    <text evidence="2">The sequence shown here is derived from an EMBL/GenBank/DDBJ whole genome shotgun (WGS) entry which is preliminary data.</text>
</comment>
<keyword evidence="3" id="KW-1185">Reference proteome</keyword>
<dbReference type="EMBL" id="VUNS01000050">
    <property type="protein sequence ID" value="MST99723.1"/>
    <property type="molecule type" value="Genomic_DNA"/>
</dbReference>
<dbReference type="GO" id="GO:0004672">
    <property type="term" value="F:protein kinase activity"/>
    <property type="evidence" value="ECO:0007669"/>
    <property type="project" value="InterPro"/>
</dbReference>
<evidence type="ECO:0000313" key="3">
    <source>
        <dbReference type="Proteomes" id="UP000435649"/>
    </source>
</evidence>
<feature type="domain" description="Aminoglycoside phosphotransferase" evidence="1">
    <location>
        <begin position="57"/>
        <end position="252"/>
    </location>
</feature>
<proteinExistence type="predicted"/>